<protein>
    <submittedName>
        <fullName evidence="1">Uncharacterized protein</fullName>
    </submittedName>
</protein>
<proteinExistence type="predicted"/>
<dbReference type="EMBL" id="BARU01003626">
    <property type="protein sequence ID" value="GAH25688.1"/>
    <property type="molecule type" value="Genomic_DNA"/>
</dbReference>
<name>X1FY39_9ZZZZ</name>
<accession>X1FY39</accession>
<evidence type="ECO:0000313" key="1">
    <source>
        <dbReference type="EMBL" id="GAH25688.1"/>
    </source>
</evidence>
<sequence>ISDYWEKKIAAIKAYESQVKNIPKLSPICLTEKVEIINRYFGQCINVKYAEPFISNAPISVGNFDVLTH</sequence>
<reference evidence="1" key="1">
    <citation type="journal article" date="2014" name="Front. Microbiol.">
        <title>High frequency of phylogenetically diverse reductive dehalogenase-homologous genes in deep subseafloor sedimentary metagenomes.</title>
        <authorList>
            <person name="Kawai M."/>
            <person name="Futagami T."/>
            <person name="Toyoda A."/>
            <person name="Takaki Y."/>
            <person name="Nishi S."/>
            <person name="Hori S."/>
            <person name="Arai W."/>
            <person name="Tsubouchi T."/>
            <person name="Morono Y."/>
            <person name="Uchiyama I."/>
            <person name="Ito T."/>
            <person name="Fujiyama A."/>
            <person name="Inagaki F."/>
            <person name="Takami H."/>
        </authorList>
    </citation>
    <scope>NUCLEOTIDE SEQUENCE</scope>
    <source>
        <strain evidence="1">Expedition CK06-06</strain>
    </source>
</reference>
<organism evidence="1">
    <name type="scientific">marine sediment metagenome</name>
    <dbReference type="NCBI Taxonomy" id="412755"/>
    <lineage>
        <taxon>unclassified sequences</taxon>
        <taxon>metagenomes</taxon>
        <taxon>ecological metagenomes</taxon>
    </lineage>
</organism>
<gene>
    <name evidence="1" type="ORF">S03H2_07743</name>
</gene>
<dbReference type="InterPro" id="IPR024078">
    <property type="entry name" value="LmbE-like_dom_sf"/>
</dbReference>
<dbReference type="Gene3D" id="3.40.50.10320">
    <property type="entry name" value="LmbE-like"/>
    <property type="match status" value="1"/>
</dbReference>
<comment type="caution">
    <text evidence="1">The sequence shown here is derived from an EMBL/GenBank/DDBJ whole genome shotgun (WGS) entry which is preliminary data.</text>
</comment>
<dbReference type="SUPFAM" id="SSF102588">
    <property type="entry name" value="LmbE-like"/>
    <property type="match status" value="1"/>
</dbReference>
<feature type="non-terminal residue" evidence="1">
    <location>
        <position position="1"/>
    </location>
</feature>
<dbReference type="AlphaFoldDB" id="X1FY39"/>